<dbReference type="InterPro" id="IPR050789">
    <property type="entry name" value="Diverse_Enzym_Activities"/>
</dbReference>
<dbReference type="SUPFAM" id="SSF56601">
    <property type="entry name" value="beta-lactamase/transpeptidase-like"/>
    <property type="match status" value="1"/>
</dbReference>
<evidence type="ECO:0000256" key="1">
    <source>
        <dbReference type="SAM" id="SignalP"/>
    </source>
</evidence>
<dbReference type="InterPro" id="IPR001466">
    <property type="entry name" value="Beta-lactam-related"/>
</dbReference>
<evidence type="ECO:0000259" key="2">
    <source>
        <dbReference type="Pfam" id="PF00144"/>
    </source>
</evidence>
<proteinExistence type="predicted"/>
<evidence type="ECO:0000313" key="4">
    <source>
        <dbReference type="Proteomes" id="UP001484535"/>
    </source>
</evidence>
<feature type="domain" description="Beta-lactamase-related" evidence="2">
    <location>
        <begin position="73"/>
        <end position="365"/>
    </location>
</feature>
<feature type="chain" id="PRO_5046670550" evidence="1">
    <location>
        <begin position="28"/>
        <end position="380"/>
    </location>
</feature>
<name>A0ABV0CZA0_9SPHN</name>
<keyword evidence="1" id="KW-0732">Signal</keyword>
<dbReference type="EC" id="3.-.-.-" evidence="3"/>
<dbReference type="PROSITE" id="PS51257">
    <property type="entry name" value="PROKAR_LIPOPROTEIN"/>
    <property type="match status" value="1"/>
</dbReference>
<keyword evidence="4" id="KW-1185">Reference proteome</keyword>
<organism evidence="3 4">
    <name type="scientific">Aurantiacibacter flavus</name>
    <dbReference type="NCBI Taxonomy" id="3145232"/>
    <lineage>
        <taxon>Bacteria</taxon>
        <taxon>Pseudomonadati</taxon>
        <taxon>Pseudomonadota</taxon>
        <taxon>Alphaproteobacteria</taxon>
        <taxon>Sphingomonadales</taxon>
        <taxon>Erythrobacteraceae</taxon>
        <taxon>Aurantiacibacter</taxon>
    </lineage>
</organism>
<dbReference type="EMBL" id="JBDLBR010000003">
    <property type="protein sequence ID" value="MEN7537451.1"/>
    <property type="molecule type" value="Genomic_DNA"/>
</dbReference>
<gene>
    <name evidence="3" type="ORF">ABDJ38_09725</name>
</gene>
<dbReference type="PANTHER" id="PTHR43283:SF7">
    <property type="entry name" value="BETA-LACTAMASE-RELATED DOMAIN-CONTAINING PROTEIN"/>
    <property type="match status" value="1"/>
</dbReference>
<dbReference type="Gene3D" id="3.40.710.10">
    <property type="entry name" value="DD-peptidase/beta-lactamase superfamily"/>
    <property type="match status" value="1"/>
</dbReference>
<evidence type="ECO:0000313" key="3">
    <source>
        <dbReference type="EMBL" id="MEN7537451.1"/>
    </source>
</evidence>
<keyword evidence="3" id="KW-0378">Hydrolase</keyword>
<dbReference type="InterPro" id="IPR012338">
    <property type="entry name" value="Beta-lactam/transpept-like"/>
</dbReference>
<sequence length="380" mass="40837">MLRFATPCPKRVRAPSLAVLALLAACSQDGPAPLPPLPEGAMEAVVTDPGVPREQLARAVDDLFTAEGIGTTYAVVVLHKGEIAAERYGEGMSEETRFVGWSMSKTVTAVLIGMLVADGRLELDAPAPVPSWQRAGDPRGEITLRQLLQMRSGLRHREGYDPPYESSEVQMLYLAGHDDMAAFAEAQALETVPGEEFRYSTATSVILADIATDLIAPDGTPVQRQQAMASFLDARLAAPLGMESMVGEYDAAGTLVGGSSIWATARDWGKFGEFLRHGGSVKGAQIVPRRWIEFMRTPSPASPDYGAQTWLNRPSGGDRNELFAARGPDTAFAAVGHLGQYVIVSPDQSLTVVRLGKTDGPKRHALVEQLADIVQLYPGR</sequence>
<comment type="caution">
    <text evidence="3">The sequence shown here is derived from an EMBL/GenBank/DDBJ whole genome shotgun (WGS) entry which is preliminary data.</text>
</comment>
<dbReference type="Proteomes" id="UP001484535">
    <property type="component" value="Unassembled WGS sequence"/>
</dbReference>
<accession>A0ABV0CZA0</accession>
<reference evidence="3 4" key="1">
    <citation type="submission" date="2024-05" db="EMBL/GenBank/DDBJ databases">
        <authorList>
            <person name="Park S."/>
        </authorList>
    </citation>
    <scope>NUCLEOTIDE SEQUENCE [LARGE SCALE GENOMIC DNA]</scope>
    <source>
        <strain evidence="3 4">DGU5</strain>
    </source>
</reference>
<dbReference type="RefSeq" id="WP_346784905.1">
    <property type="nucleotide sequence ID" value="NZ_JBDLBR010000003.1"/>
</dbReference>
<dbReference type="GO" id="GO:0016787">
    <property type="term" value="F:hydrolase activity"/>
    <property type="evidence" value="ECO:0007669"/>
    <property type="project" value="UniProtKB-KW"/>
</dbReference>
<protein>
    <submittedName>
        <fullName evidence="3">Serine hydrolase</fullName>
        <ecNumber evidence="3">3.-.-.-</ecNumber>
    </submittedName>
</protein>
<dbReference type="PANTHER" id="PTHR43283">
    <property type="entry name" value="BETA-LACTAMASE-RELATED"/>
    <property type="match status" value="1"/>
</dbReference>
<feature type="signal peptide" evidence="1">
    <location>
        <begin position="1"/>
        <end position="27"/>
    </location>
</feature>
<dbReference type="Pfam" id="PF00144">
    <property type="entry name" value="Beta-lactamase"/>
    <property type="match status" value="1"/>
</dbReference>